<evidence type="ECO:0000313" key="3">
    <source>
        <dbReference type="EMBL" id="AEG91067.1"/>
    </source>
</evidence>
<evidence type="ECO:0000313" key="4">
    <source>
        <dbReference type="Proteomes" id="UP000008385"/>
    </source>
</evidence>
<dbReference type="InterPro" id="IPR058807">
    <property type="entry name" value="ScoMcrA_N"/>
</dbReference>
<dbReference type="Proteomes" id="UP000008385">
    <property type="component" value="Chromosome"/>
</dbReference>
<dbReference type="SUPFAM" id="SSF52540">
    <property type="entry name" value="P-loop containing nucleoside triphosphate hydrolases"/>
    <property type="match status" value="1"/>
</dbReference>
<keyword evidence="4" id="KW-1185">Reference proteome</keyword>
<dbReference type="HOGENOM" id="CLU_312573_0_0_4"/>
<dbReference type="Pfam" id="PF12102">
    <property type="entry name" value="MrcB_N"/>
    <property type="match status" value="1"/>
</dbReference>
<dbReference type="Gene3D" id="3.40.50.300">
    <property type="entry name" value="P-loop containing nucleotide triphosphate hydrolases"/>
    <property type="match status" value="1"/>
</dbReference>
<protein>
    <submittedName>
        <fullName evidence="3">5-methylcytosine-specific restriction enzyme B-like protein</fullName>
    </submittedName>
</protein>
<dbReference type="KEGG" id="rta:Rta_00075"/>
<evidence type="ECO:0000259" key="2">
    <source>
        <dbReference type="Pfam" id="PF26345"/>
    </source>
</evidence>
<dbReference type="PATRIC" id="fig|365046.3.peg.8"/>
<dbReference type="EMBL" id="CP000245">
    <property type="protein sequence ID" value="AEG91067.1"/>
    <property type="molecule type" value="Genomic_DNA"/>
</dbReference>
<dbReference type="Gene3D" id="3.30.920.90">
    <property type="match status" value="1"/>
</dbReference>
<reference evidence="3 4" key="2">
    <citation type="journal article" date="2011" name="PLoS ONE">
        <title>The Cyst-Dividing Bacterium Ramlibacter tataouinensis TTB310 Genome Reveals a Well-Stocked Toolbox for Adaptation to a Desert Environment.</title>
        <authorList>
            <person name="De Luca G."/>
            <person name="Barakat M."/>
            <person name="Ortet P."/>
            <person name="Fochesato S."/>
            <person name="Jourlin-Castelli C."/>
            <person name="Ansaldi M."/>
            <person name="Py B."/>
            <person name="Fichant G."/>
            <person name="Coutinho P.M."/>
            <person name="Voulhoux R."/>
            <person name="Bastien O."/>
            <person name="Marechal E."/>
            <person name="Henrissat B."/>
            <person name="Quentin Y."/>
            <person name="Noirot P."/>
            <person name="Filloux A."/>
            <person name="Mejean V."/>
            <person name="Dubow M.S."/>
            <person name="Barras F."/>
            <person name="Barbe V."/>
            <person name="Weissenbach J."/>
            <person name="Mihalcescu I."/>
            <person name="Vermeglio A."/>
            <person name="Achouak W."/>
            <person name="Heulin T."/>
        </authorList>
    </citation>
    <scope>NUCLEOTIDE SEQUENCE [LARGE SCALE GENOMIC DNA]</scope>
    <source>
        <strain evidence="4">ATCC BAA-407 / DSM 14655 / LMG 21543 / TTB310</strain>
    </source>
</reference>
<dbReference type="InterPro" id="IPR021961">
    <property type="entry name" value="McrB_DNA-bd"/>
</dbReference>
<dbReference type="eggNOG" id="COG1401">
    <property type="taxonomic scope" value="Bacteria"/>
</dbReference>
<feature type="domain" description="Type IV methyl-directed restriction enzyme EcoKMcrB subunit DNA-binding" evidence="1">
    <location>
        <begin position="402"/>
        <end position="489"/>
    </location>
</feature>
<organism evidence="3 4">
    <name type="scientific">Ramlibacter tataouinensis (strain ATCC BAA-407 / DSM 14655 / LMG 21543 / TTB310)</name>
    <dbReference type="NCBI Taxonomy" id="365046"/>
    <lineage>
        <taxon>Bacteria</taxon>
        <taxon>Pseudomonadati</taxon>
        <taxon>Pseudomonadota</taxon>
        <taxon>Betaproteobacteria</taxon>
        <taxon>Burkholderiales</taxon>
        <taxon>Comamonadaceae</taxon>
        <taxon>Ramlibacter</taxon>
    </lineage>
</organism>
<reference evidence="4" key="1">
    <citation type="submission" date="2006-01" db="EMBL/GenBank/DDBJ databases">
        <title>Genome of the cyst-dividing bacterium Ramlibacter tataouinensis.</title>
        <authorList>
            <person name="Barakat M."/>
            <person name="Ortet P."/>
            <person name="De Luca G."/>
            <person name="Jourlin-Castelli C."/>
            <person name="Ansaldi M."/>
            <person name="Py B."/>
            <person name="Fichant G."/>
            <person name="Coutinho P."/>
            <person name="Voulhoux R."/>
            <person name="Bastien O."/>
            <person name="Roy S."/>
            <person name="Marechal E."/>
            <person name="Henrissat B."/>
            <person name="Quentin Y."/>
            <person name="Noirot P."/>
            <person name="Filloux A."/>
            <person name="Mejean V."/>
            <person name="DuBow M."/>
            <person name="Barras F."/>
            <person name="Heulin T."/>
        </authorList>
    </citation>
    <scope>NUCLEOTIDE SEQUENCE [LARGE SCALE GENOMIC DNA]</scope>
    <source>
        <strain evidence="4">ATCC BAA-407 / DSM 14655 / LMG 21543 / TTB310</strain>
    </source>
</reference>
<dbReference type="STRING" id="365046.Rta_00075"/>
<dbReference type="AlphaFoldDB" id="F5Y1K5"/>
<evidence type="ECO:0000259" key="1">
    <source>
        <dbReference type="Pfam" id="PF12102"/>
    </source>
</evidence>
<accession>F5Y1K5</accession>
<dbReference type="InterPro" id="IPR027417">
    <property type="entry name" value="P-loop_NTPase"/>
</dbReference>
<proteinExistence type="predicted"/>
<dbReference type="Pfam" id="PF26345">
    <property type="entry name" value="ScoMcrA_N"/>
    <property type="match status" value="1"/>
</dbReference>
<sequence length="938" mass="104977">MRCPPRAGWFAKTRLLPSVVSSFGAVSSYAEEISMARYCGEVNVGPILDAAALWRDVALLGQGSVFVKERSVWTLEALAALDEFYVQRPDEGEGGFHEKLKAQVEPAGPTAIQLAAELMWVMYLCPRKISAAKKRQTIQTIWGWSGDIFPADSPWLKEEVLSGIGSAGPGFNQNQWRELVFVIGLVTQFKRLSADEQRGLLADPWRFDAWVSVLPDADSRQFRHMVLFLLFPDVFERFFGQTDRRAVATHFSARDKRVVARLSNLELDRELWEIRQAVERQEGRTDLDFYLPPLRDRWKSESVAEITSAVTRQHVLEALRRIDAEEVPADARSTFYDLLHEGRRYPPKYVLSVAVAVATGEPLDRGAFSGGEDSTCFRVLRDRGFEIVPKPTGADVEGQLRSFVKQALEATDLKTQAYASEYREFRVKVSFGQGNVARIPWMAWLGNEERVSNGIYPVLLLFRKQRVVLLCYGVSETAEPERSWQELSSKKSVREWFQENVGRDPARYGSSYVAWGSKVDALDFSRLHRELDQLLDIYSATLATSPQEDDPIEVADDKLSRRLALREATDAFADALLSCGVNFGESHALTASTFLASLMTKPLVILTGLSGSGKSQIAVRLGEWLGATERLLVVPVRPDWTGAEALFGFEDGLKPSKEGLPAWQVPGTLSFMLRAHRDPQHPYLLVLDEMNLAHVERYFADVLSGMESGQPCIPDLRFDKQDGSWRPVTRGARVPFPKNLWIVGTVNVDETTYMFSPKVLDRANTLEFRVRTSDLTLSPKKPTACEAGDKELIRGLCAIASDDDWHVNRPSSEQAELVKALHALHALLSGFNLEFGHRVFYEAVRFAAMVEQSGVSGLAGVLDLIVLQKILPRMHGSRRRIEAPLVALRDFCQDLPGLVQPASSSVAPQVLISLPRSFAKLDRMLVALRANQFVSFSE</sequence>
<gene>
    <name evidence="3" type="ordered locus">Rta_00075</name>
</gene>
<name>F5Y1K5_RAMTT</name>
<feature type="domain" description="ScoMcrA-like N-terminal head" evidence="2">
    <location>
        <begin position="309"/>
        <end position="387"/>
    </location>
</feature>